<dbReference type="AlphaFoldDB" id="A0A2N0NZG4"/>
<gene>
    <name evidence="2" type="ORF">RhiirA1_427954</name>
    <name evidence="1" type="ORF">RhiirA5_366007</name>
</gene>
<comment type="caution">
    <text evidence="1">The sequence shown here is derived from an EMBL/GenBank/DDBJ whole genome shotgun (WGS) entry which is preliminary data.</text>
</comment>
<protein>
    <submittedName>
        <fullName evidence="1">Uncharacterized protein</fullName>
    </submittedName>
</protein>
<dbReference type="VEuPathDB" id="FungiDB:RhiirA1_427954"/>
<reference evidence="1 4" key="2">
    <citation type="submission" date="2017-09" db="EMBL/GenBank/DDBJ databases">
        <title>Extensive intraspecific genome diversity in a model arbuscular mycorrhizal fungus.</title>
        <authorList>
            <person name="Chen E.C."/>
            <person name="Morin E."/>
            <person name="Beaudet D."/>
            <person name="Noel J."/>
            <person name="Ndikumana S."/>
            <person name="Charron P."/>
            <person name="St-Onge C."/>
            <person name="Giorgi J."/>
            <person name="Grigoriev I.V."/>
            <person name="Roux C."/>
            <person name="Martin F.M."/>
            <person name="Corradi N."/>
        </authorList>
    </citation>
    <scope>NUCLEOTIDE SEQUENCE [LARGE SCALE GENOMIC DNA]</scope>
    <source>
        <strain evidence="1 4">A5</strain>
    </source>
</reference>
<evidence type="ECO:0000313" key="3">
    <source>
        <dbReference type="Proteomes" id="UP000232688"/>
    </source>
</evidence>
<dbReference type="VEuPathDB" id="FungiDB:RhiirFUN_013139"/>
<dbReference type="EMBL" id="LLXH01001615">
    <property type="protein sequence ID" value="PKC58166.1"/>
    <property type="molecule type" value="Genomic_DNA"/>
</dbReference>
<accession>A0A2N0NZG4</accession>
<proteinExistence type="predicted"/>
<dbReference type="VEuPathDB" id="FungiDB:FUN_016389"/>
<dbReference type="Proteomes" id="UP000232722">
    <property type="component" value="Unassembled WGS sequence"/>
</dbReference>
<sequence length="55" mass="6559">MQQVLYPLGNSLEDVKSRLKQKNQVIWIAEDGVVYEEPSDMYAYKHYYNESEDML</sequence>
<evidence type="ECO:0000313" key="1">
    <source>
        <dbReference type="EMBL" id="PKB99972.1"/>
    </source>
</evidence>
<dbReference type="Proteomes" id="UP000232688">
    <property type="component" value="Unassembled WGS sequence"/>
</dbReference>
<evidence type="ECO:0000313" key="2">
    <source>
        <dbReference type="EMBL" id="PKC58166.1"/>
    </source>
</evidence>
<organism evidence="1 4">
    <name type="scientific">Rhizophagus irregularis</name>
    <dbReference type="NCBI Taxonomy" id="588596"/>
    <lineage>
        <taxon>Eukaryota</taxon>
        <taxon>Fungi</taxon>
        <taxon>Fungi incertae sedis</taxon>
        <taxon>Mucoromycota</taxon>
        <taxon>Glomeromycotina</taxon>
        <taxon>Glomeromycetes</taxon>
        <taxon>Glomerales</taxon>
        <taxon>Glomeraceae</taxon>
        <taxon>Rhizophagus</taxon>
    </lineage>
</organism>
<reference evidence="2 3" key="3">
    <citation type="submission" date="2017-10" db="EMBL/GenBank/DDBJ databases">
        <title>Extensive intraspecific genome diversity in a model arbuscular mycorrhizal fungus.</title>
        <authorList>
            <person name="Chen E.C.H."/>
            <person name="Morin E."/>
            <person name="Baudet D."/>
            <person name="Noel J."/>
            <person name="Ndikumana S."/>
            <person name="Charron P."/>
            <person name="St-Onge C."/>
            <person name="Giorgi J."/>
            <person name="Grigoriev I.V."/>
            <person name="Roux C."/>
            <person name="Martin F.M."/>
            <person name="Corradi N."/>
        </authorList>
    </citation>
    <scope>NUCLEOTIDE SEQUENCE [LARGE SCALE GENOMIC DNA]</scope>
    <source>
        <strain evidence="2 3">A1</strain>
    </source>
</reference>
<name>A0A2N0NZG4_9GLOM</name>
<reference evidence="2 3" key="4">
    <citation type="submission" date="2017-10" db="EMBL/GenBank/DDBJ databases">
        <title>Genome analyses suggest a sexual origin of heterokaryosis in a supposedly ancient asexual fungus.</title>
        <authorList>
            <person name="Corradi N."/>
            <person name="Sedzielewska K."/>
            <person name="Noel J."/>
            <person name="Charron P."/>
            <person name="Farinelli L."/>
            <person name="Marton T."/>
            <person name="Kruger M."/>
            <person name="Pelin A."/>
            <person name="Brachmann A."/>
            <person name="Corradi N."/>
        </authorList>
    </citation>
    <scope>NUCLEOTIDE SEQUENCE [LARGE SCALE GENOMIC DNA]</scope>
    <source>
        <strain evidence="2 3">A1</strain>
    </source>
</reference>
<evidence type="ECO:0000313" key="4">
    <source>
        <dbReference type="Proteomes" id="UP000232722"/>
    </source>
</evidence>
<reference evidence="1 4" key="1">
    <citation type="submission" date="2016-04" db="EMBL/GenBank/DDBJ databases">
        <title>Genome analyses suggest a sexual origin of heterokaryosis in a supposedly ancient asexual fungus.</title>
        <authorList>
            <person name="Ropars J."/>
            <person name="Sedzielewska K."/>
            <person name="Noel J."/>
            <person name="Charron P."/>
            <person name="Farinelli L."/>
            <person name="Marton T."/>
            <person name="Kruger M."/>
            <person name="Pelin A."/>
            <person name="Brachmann A."/>
            <person name="Corradi N."/>
        </authorList>
    </citation>
    <scope>NUCLEOTIDE SEQUENCE [LARGE SCALE GENOMIC DNA]</scope>
    <source>
        <strain evidence="1 4">A5</strain>
    </source>
</reference>
<dbReference type="EMBL" id="LLXJ01002013">
    <property type="protein sequence ID" value="PKB99972.1"/>
    <property type="molecule type" value="Genomic_DNA"/>
</dbReference>